<keyword evidence="3 5" id="KW-0274">FAD</keyword>
<feature type="binding site" evidence="5">
    <location>
        <position position="136"/>
    </location>
    <ligand>
        <name>FAD</name>
        <dbReference type="ChEBI" id="CHEBI:57692"/>
    </ligand>
</feature>
<protein>
    <submittedName>
        <fullName evidence="7">Putative FAD-binding protein C17H9.12c</fullName>
    </submittedName>
</protein>
<evidence type="ECO:0000313" key="8">
    <source>
        <dbReference type="Proteomes" id="UP000092993"/>
    </source>
</evidence>
<dbReference type="Gene3D" id="2.40.30.10">
    <property type="entry name" value="Translation factors"/>
    <property type="match status" value="1"/>
</dbReference>
<keyword evidence="8" id="KW-1185">Reference proteome</keyword>
<evidence type="ECO:0000256" key="4">
    <source>
        <dbReference type="ARBA" id="ARBA00023002"/>
    </source>
</evidence>
<dbReference type="Pfam" id="PF00970">
    <property type="entry name" value="FAD_binding_6"/>
    <property type="match status" value="1"/>
</dbReference>
<dbReference type="STRING" id="5627.A0A1C7LZ55"/>
<evidence type="ECO:0000256" key="1">
    <source>
        <dbReference type="ARBA" id="ARBA00001974"/>
    </source>
</evidence>
<proteinExistence type="predicted"/>
<dbReference type="EMBL" id="LUGG01000014">
    <property type="protein sequence ID" value="OBZ70005.1"/>
    <property type="molecule type" value="Genomic_DNA"/>
</dbReference>
<dbReference type="InterPro" id="IPR017927">
    <property type="entry name" value="FAD-bd_FR_type"/>
</dbReference>
<dbReference type="InterPro" id="IPR008333">
    <property type="entry name" value="Cbr1-like_FAD-bd_dom"/>
</dbReference>
<dbReference type="OrthoDB" id="432685at2759"/>
<dbReference type="InterPro" id="IPR017938">
    <property type="entry name" value="Riboflavin_synthase-like_b-brl"/>
</dbReference>
<feature type="binding site" evidence="5">
    <location>
        <position position="160"/>
    </location>
    <ligand>
        <name>FAD</name>
        <dbReference type="ChEBI" id="CHEBI:57692"/>
    </ligand>
</feature>
<evidence type="ECO:0000259" key="6">
    <source>
        <dbReference type="PROSITE" id="PS51384"/>
    </source>
</evidence>
<dbReference type="AlphaFoldDB" id="A0A1C7LZ55"/>
<dbReference type="Proteomes" id="UP000092993">
    <property type="component" value="Unassembled WGS sequence"/>
</dbReference>
<gene>
    <name evidence="7" type="ORF">A0H81_09918</name>
</gene>
<evidence type="ECO:0000313" key="7">
    <source>
        <dbReference type="EMBL" id="OBZ70005.1"/>
    </source>
</evidence>
<accession>A0A1C7LZ55</accession>
<dbReference type="PANTHER" id="PTHR19370">
    <property type="entry name" value="NADH-CYTOCHROME B5 REDUCTASE"/>
    <property type="match status" value="1"/>
</dbReference>
<sequence length="210" mass="24001">MRSILRVHPAPRFRPQSIIFTRPIRRFSTQNGKAIPGRRSSHTLLYAVLGSGATIAAYFFWPDASRSAPTYTNALLSPAHFTPVTVTATESCPDPNTRLITLTVPPHSLPSLEEAAFTPVWSIYIKDDDIQVERPYTPLEGIDNEGRMKFWIKKYEKGEVGRWLHSKIVGDKIEIRGPLKTWPWQEDEWDHIIMEAPESHLFTNCYTTHS</sequence>
<feature type="binding site" evidence="5">
    <location>
        <position position="153"/>
    </location>
    <ligand>
        <name>FAD</name>
        <dbReference type="ChEBI" id="CHEBI:57692"/>
    </ligand>
</feature>
<comment type="caution">
    <text evidence="7">The sequence shown here is derived from an EMBL/GenBank/DDBJ whole genome shotgun (WGS) entry which is preliminary data.</text>
</comment>
<name>A0A1C7LZ55_GRIFR</name>
<feature type="domain" description="FAD-binding FR-type" evidence="6">
    <location>
        <begin position="79"/>
        <end position="185"/>
    </location>
</feature>
<dbReference type="SUPFAM" id="SSF63380">
    <property type="entry name" value="Riboflavin synthase domain-like"/>
    <property type="match status" value="1"/>
</dbReference>
<dbReference type="PANTHER" id="PTHR19370:SF189">
    <property type="entry name" value="CYTOCHROME C MITOCHONDRIAL IMPORT FACTOR CYC2"/>
    <property type="match status" value="1"/>
</dbReference>
<evidence type="ECO:0000256" key="5">
    <source>
        <dbReference type="PIRSR" id="PIRSR601834-1"/>
    </source>
</evidence>
<comment type="cofactor">
    <cofactor evidence="1 5">
        <name>FAD</name>
        <dbReference type="ChEBI" id="CHEBI:57692"/>
    </cofactor>
</comment>
<dbReference type="GO" id="GO:0005739">
    <property type="term" value="C:mitochondrion"/>
    <property type="evidence" value="ECO:0007669"/>
    <property type="project" value="TreeGrafter"/>
</dbReference>
<dbReference type="InterPro" id="IPR001834">
    <property type="entry name" value="CBR-like"/>
</dbReference>
<dbReference type="GO" id="GO:0016491">
    <property type="term" value="F:oxidoreductase activity"/>
    <property type="evidence" value="ECO:0007669"/>
    <property type="project" value="UniProtKB-KW"/>
</dbReference>
<keyword evidence="4" id="KW-0560">Oxidoreductase</keyword>
<reference evidence="7 8" key="1">
    <citation type="submission" date="2016-03" db="EMBL/GenBank/DDBJ databases">
        <title>Whole genome sequencing of Grifola frondosa 9006-11.</title>
        <authorList>
            <person name="Min B."/>
            <person name="Park H."/>
            <person name="Kim J.-G."/>
            <person name="Cho H."/>
            <person name="Oh Y.-L."/>
            <person name="Kong W.-S."/>
            <person name="Choi I.-G."/>
        </authorList>
    </citation>
    <scope>NUCLEOTIDE SEQUENCE [LARGE SCALE GENOMIC DNA]</scope>
    <source>
        <strain evidence="7 8">9006-11</strain>
    </source>
</reference>
<evidence type="ECO:0000256" key="2">
    <source>
        <dbReference type="ARBA" id="ARBA00022630"/>
    </source>
</evidence>
<keyword evidence="2 5" id="KW-0285">Flavoprotein</keyword>
<dbReference type="PROSITE" id="PS51384">
    <property type="entry name" value="FAD_FR"/>
    <property type="match status" value="1"/>
</dbReference>
<evidence type="ECO:0000256" key="3">
    <source>
        <dbReference type="ARBA" id="ARBA00022827"/>
    </source>
</evidence>
<feature type="binding site" evidence="5">
    <location>
        <position position="135"/>
    </location>
    <ligand>
        <name>FAD</name>
        <dbReference type="ChEBI" id="CHEBI:57692"/>
    </ligand>
</feature>
<feature type="binding site" evidence="5">
    <location>
        <position position="134"/>
    </location>
    <ligand>
        <name>FAD</name>
        <dbReference type="ChEBI" id="CHEBI:57692"/>
    </ligand>
</feature>
<organism evidence="7 8">
    <name type="scientific">Grifola frondosa</name>
    <name type="common">Maitake</name>
    <name type="synonym">Polyporus frondosus</name>
    <dbReference type="NCBI Taxonomy" id="5627"/>
    <lineage>
        <taxon>Eukaryota</taxon>
        <taxon>Fungi</taxon>
        <taxon>Dikarya</taxon>
        <taxon>Basidiomycota</taxon>
        <taxon>Agaricomycotina</taxon>
        <taxon>Agaricomycetes</taxon>
        <taxon>Polyporales</taxon>
        <taxon>Grifolaceae</taxon>
        <taxon>Grifola</taxon>
    </lineage>
</organism>